<proteinExistence type="predicted"/>
<gene>
    <name evidence="1" type="ORF">D6D85_02715</name>
</gene>
<dbReference type="EMBL" id="RCOS01000036">
    <property type="protein sequence ID" value="RSN77418.1"/>
    <property type="molecule type" value="Genomic_DNA"/>
</dbReference>
<protein>
    <submittedName>
        <fullName evidence="1">Uncharacterized protein</fullName>
    </submittedName>
</protein>
<evidence type="ECO:0000313" key="2">
    <source>
        <dbReference type="Proteomes" id="UP000277582"/>
    </source>
</evidence>
<organism evidence="1 2">
    <name type="scientific">Candidatus Methanodesulfokora washburnensis</name>
    <dbReference type="NCBI Taxonomy" id="2478471"/>
    <lineage>
        <taxon>Archaea</taxon>
        <taxon>Thermoproteota</taxon>
        <taxon>Candidatus Korarchaeia</taxon>
        <taxon>Candidatus Korarchaeia incertae sedis</taxon>
        <taxon>Candidatus Methanodesulfokora</taxon>
    </lineage>
</organism>
<keyword evidence="2" id="KW-1185">Reference proteome</keyword>
<name>A0A3R9PLR2_9CREN</name>
<evidence type="ECO:0000313" key="1">
    <source>
        <dbReference type="EMBL" id="RSN77418.1"/>
    </source>
</evidence>
<dbReference type="Proteomes" id="UP000277582">
    <property type="component" value="Unassembled WGS sequence"/>
</dbReference>
<reference evidence="1 2" key="1">
    <citation type="submission" date="2018-10" db="EMBL/GenBank/DDBJ databases">
        <title>Co-occurring genomic capacity for anaerobic methane metabolism and dissimilatory sulfite reduction discovered in the Korarchaeota.</title>
        <authorList>
            <person name="Mckay L.J."/>
            <person name="Dlakic M."/>
            <person name="Fields M.W."/>
            <person name="Delmont T.O."/>
            <person name="Eren A.M."/>
            <person name="Jay Z.J."/>
            <person name="Klingelsmith K.B."/>
            <person name="Rusch D.B."/>
            <person name="Inskeep W.P."/>
        </authorList>
    </citation>
    <scope>NUCLEOTIDE SEQUENCE [LARGE SCALE GENOMIC DNA]</scope>
    <source>
        <strain evidence="1 2">MDKW</strain>
    </source>
</reference>
<dbReference type="AlphaFoldDB" id="A0A3R9PLR2"/>
<accession>A0A3R9PLR2</accession>
<comment type="caution">
    <text evidence="1">The sequence shown here is derived from an EMBL/GenBank/DDBJ whole genome shotgun (WGS) entry which is preliminary data.</text>
</comment>
<sequence length="192" mass="22332">MMKGEVVGISAEDEVSPALVFEIKIENPEDKRVLFTNIVSRVMTVPPMKQILHLGRLTPGEAFMRVEPKDSSTFTFYLDMDRKKLSHVEKARVDDVWLDIRMSTVFLELKDWAPEKIGWTDFPVTLGRYSNVRIPESDWLKLRAELGYGKERIVEVSEETYKLVEEYMRKVRARNFDDAIHEAVLSALHEEK</sequence>